<dbReference type="InterPro" id="IPR001789">
    <property type="entry name" value="Sig_transdc_resp-reg_receiver"/>
</dbReference>
<keyword evidence="4" id="KW-0804">Transcription</keyword>
<dbReference type="SUPFAM" id="SSF52172">
    <property type="entry name" value="CheY-like"/>
    <property type="match status" value="1"/>
</dbReference>
<dbReference type="PROSITE" id="PS00622">
    <property type="entry name" value="HTH_LUXR_1"/>
    <property type="match status" value="1"/>
</dbReference>
<dbReference type="PANTHER" id="PTHR43214:SF24">
    <property type="entry name" value="TRANSCRIPTIONAL REGULATORY PROTEIN NARL-RELATED"/>
    <property type="match status" value="1"/>
</dbReference>
<dbReference type="Pfam" id="PF00072">
    <property type="entry name" value="Response_reg"/>
    <property type="match status" value="1"/>
</dbReference>
<dbReference type="AlphaFoldDB" id="A0A285EDE5"/>
<feature type="modified residue" description="4-aspartylphosphate" evidence="5">
    <location>
        <position position="61"/>
    </location>
</feature>
<dbReference type="Gene3D" id="3.40.50.2300">
    <property type="match status" value="1"/>
</dbReference>
<dbReference type="InterPro" id="IPR016032">
    <property type="entry name" value="Sig_transdc_resp-reg_C-effctor"/>
</dbReference>
<dbReference type="CDD" id="cd17535">
    <property type="entry name" value="REC_NarL-like"/>
    <property type="match status" value="1"/>
</dbReference>
<keyword evidence="3 8" id="KW-0238">DNA-binding</keyword>
<dbReference type="GO" id="GO:0003677">
    <property type="term" value="F:DNA binding"/>
    <property type="evidence" value="ECO:0007669"/>
    <property type="project" value="UniProtKB-KW"/>
</dbReference>
<sequence length="213" mass="22726">MQPDMLEIRVFLVDAHEITRRGVATMLAADPQIRTVGEAESEDQARRRALALRPEVAVVADAQLCAHLRAALPGLRCLVLGQDGSPGEVHAAVRAGAAGYLVKDVRGEQLVAAVRRVAAGQTLFDAATITLSGPVSNGHREDRLTLLTGRERQVLQLLGEGLSNREIAERLRLEVKSVKNYVSALLAKLHLANRTQAAVLTTQLRNGGGAAGP</sequence>
<dbReference type="SMART" id="SM00448">
    <property type="entry name" value="REC"/>
    <property type="match status" value="1"/>
</dbReference>
<dbReference type="SMART" id="SM00421">
    <property type="entry name" value="HTH_LUXR"/>
    <property type="match status" value="1"/>
</dbReference>
<evidence type="ECO:0000256" key="2">
    <source>
        <dbReference type="ARBA" id="ARBA00023015"/>
    </source>
</evidence>
<dbReference type="PROSITE" id="PS50110">
    <property type="entry name" value="RESPONSE_REGULATORY"/>
    <property type="match status" value="1"/>
</dbReference>
<gene>
    <name evidence="8" type="ORF">SAMN06893097_105349</name>
</gene>
<dbReference type="OrthoDB" id="9808843at2"/>
<accession>A0A285EDE5</accession>
<keyword evidence="1 5" id="KW-0597">Phosphoprotein</keyword>
<dbReference type="InterPro" id="IPR058245">
    <property type="entry name" value="NreC/VraR/RcsB-like_REC"/>
</dbReference>
<dbReference type="EMBL" id="OBDO01000005">
    <property type="protein sequence ID" value="SNX97007.1"/>
    <property type="molecule type" value="Genomic_DNA"/>
</dbReference>
<dbReference type="RefSeq" id="WP_097206963.1">
    <property type="nucleotide sequence ID" value="NZ_JACHXB010000001.1"/>
</dbReference>
<name>A0A285EDE5_9ACTN</name>
<dbReference type="SUPFAM" id="SSF46894">
    <property type="entry name" value="C-terminal effector domain of the bipartite response regulators"/>
    <property type="match status" value="1"/>
</dbReference>
<proteinExistence type="predicted"/>
<keyword evidence="2" id="KW-0805">Transcription regulation</keyword>
<reference evidence="8 9" key="1">
    <citation type="submission" date="2017-09" db="EMBL/GenBank/DDBJ databases">
        <authorList>
            <person name="Ehlers B."/>
            <person name="Leendertz F.H."/>
        </authorList>
    </citation>
    <scope>NUCLEOTIDE SEQUENCE [LARGE SCALE GENOMIC DNA]</scope>
    <source>
        <strain evidence="8 9">DSM 46844</strain>
    </source>
</reference>
<dbReference type="Pfam" id="PF00196">
    <property type="entry name" value="GerE"/>
    <property type="match status" value="1"/>
</dbReference>
<dbReference type="GO" id="GO:0006355">
    <property type="term" value="P:regulation of DNA-templated transcription"/>
    <property type="evidence" value="ECO:0007669"/>
    <property type="project" value="InterPro"/>
</dbReference>
<evidence type="ECO:0000256" key="4">
    <source>
        <dbReference type="ARBA" id="ARBA00023163"/>
    </source>
</evidence>
<feature type="domain" description="HTH luxR-type" evidence="6">
    <location>
        <begin position="140"/>
        <end position="205"/>
    </location>
</feature>
<dbReference type="InterPro" id="IPR011006">
    <property type="entry name" value="CheY-like_superfamily"/>
</dbReference>
<evidence type="ECO:0000256" key="5">
    <source>
        <dbReference type="PROSITE-ProRule" id="PRU00169"/>
    </source>
</evidence>
<dbReference type="CDD" id="cd06170">
    <property type="entry name" value="LuxR_C_like"/>
    <property type="match status" value="1"/>
</dbReference>
<dbReference type="InterPro" id="IPR039420">
    <property type="entry name" value="WalR-like"/>
</dbReference>
<evidence type="ECO:0000313" key="9">
    <source>
        <dbReference type="Proteomes" id="UP000219514"/>
    </source>
</evidence>
<dbReference type="PANTHER" id="PTHR43214">
    <property type="entry name" value="TWO-COMPONENT RESPONSE REGULATOR"/>
    <property type="match status" value="1"/>
</dbReference>
<dbReference type="GO" id="GO:0000160">
    <property type="term" value="P:phosphorelay signal transduction system"/>
    <property type="evidence" value="ECO:0007669"/>
    <property type="project" value="InterPro"/>
</dbReference>
<organism evidence="8 9">
    <name type="scientific">Geodermatophilus sabuli</name>
    <dbReference type="NCBI Taxonomy" id="1564158"/>
    <lineage>
        <taxon>Bacteria</taxon>
        <taxon>Bacillati</taxon>
        <taxon>Actinomycetota</taxon>
        <taxon>Actinomycetes</taxon>
        <taxon>Geodermatophilales</taxon>
        <taxon>Geodermatophilaceae</taxon>
        <taxon>Geodermatophilus</taxon>
    </lineage>
</organism>
<evidence type="ECO:0000256" key="3">
    <source>
        <dbReference type="ARBA" id="ARBA00023125"/>
    </source>
</evidence>
<evidence type="ECO:0000313" key="8">
    <source>
        <dbReference type="EMBL" id="SNX97007.1"/>
    </source>
</evidence>
<dbReference type="PROSITE" id="PS50043">
    <property type="entry name" value="HTH_LUXR_2"/>
    <property type="match status" value="1"/>
</dbReference>
<evidence type="ECO:0000259" key="6">
    <source>
        <dbReference type="PROSITE" id="PS50043"/>
    </source>
</evidence>
<evidence type="ECO:0000256" key="1">
    <source>
        <dbReference type="ARBA" id="ARBA00022553"/>
    </source>
</evidence>
<protein>
    <submittedName>
        <fullName evidence="8">DNA-binding response regulator, NarL/FixJ family, contains REC and HTH domains</fullName>
    </submittedName>
</protein>
<feature type="domain" description="Response regulatory" evidence="7">
    <location>
        <begin position="9"/>
        <end position="118"/>
    </location>
</feature>
<keyword evidence="9" id="KW-1185">Reference proteome</keyword>
<dbReference type="InterPro" id="IPR000792">
    <property type="entry name" value="Tscrpt_reg_LuxR_C"/>
</dbReference>
<evidence type="ECO:0000259" key="7">
    <source>
        <dbReference type="PROSITE" id="PS50110"/>
    </source>
</evidence>
<dbReference type="Proteomes" id="UP000219514">
    <property type="component" value="Unassembled WGS sequence"/>
</dbReference>
<dbReference type="PRINTS" id="PR00038">
    <property type="entry name" value="HTHLUXR"/>
</dbReference>